<organism evidence="3 4">
    <name type="scientific">Actinomadura rudentiformis</name>
    <dbReference type="NCBI Taxonomy" id="359158"/>
    <lineage>
        <taxon>Bacteria</taxon>
        <taxon>Bacillati</taxon>
        <taxon>Actinomycetota</taxon>
        <taxon>Actinomycetes</taxon>
        <taxon>Streptosporangiales</taxon>
        <taxon>Thermomonosporaceae</taxon>
        <taxon>Actinomadura</taxon>
    </lineage>
</organism>
<feature type="signal peptide" evidence="2">
    <location>
        <begin position="1"/>
        <end position="21"/>
    </location>
</feature>
<dbReference type="RefSeq" id="WP_151570215.1">
    <property type="nucleotide sequence ID" value="NZ_WBMT01000032.1"/>
</dbReference>
<feature type="region of interest" description="Disordered" evidence="1">
    <location>
        <begin position="22"/>
        <end position="80"/>
    </location>
</feature>
<sequence length="261" mass="27963">MRGRARPVPAALLASCALATAGCGSGSSASADAPPVAVPPLVTDQPAPLVTPSAPVADPRRASAPPRPLSPGPGGKPVGKPGRWRITVYYTLVERFHGGKPKAVRGCTEFHCKWGKAPLGSYPEDFIKAVKIEGSGRITTGPQRGRYLNWSSSVGWWLDDTTRDSAGRPLRPWSTAAADRDVLTRGSRFLITDCGKNGAGRRIKATTCAKFRSHEWTVTDVFRPGWGGDHHADIYIGEETGPGFTKSPFYTELHGATLYTR</sequence>
<dbReference type="PROSITE" id="PS51257">
    <property type="entry name" value="PROKAR_LIPOPROTEIN"/>
    <property type="match status" value="1"/>
</dbReference>
<evidence type="ECO:0008006" key="5">
    <source>
        <dbReference type="Google" id="ProtNLM"/>
    </source>
</evidence>
<feature type="compositionally biased region" description="Low complexity" evidence="1">
    <location>
        <begin position="22"/>
        <end position="44"/>
    </location>
</feature>
<dbReference type="Proteomes" id="UP000468735">
    <property type="component" value="Unassembled WGS sequence"/>
</dbReference>
<gene>
    <name evidence="3" type="ORF">F8566_46230</name>
</gene>
<feature type="chain" id="PRO_5039225064" description="3D domain-containing protein" evidence="2">
    <location>
        <begin position="22"/>
        <end position="261"/>
    </location>
</feature>
<evidence type="ECO:0000256" key="2">
    <source>
        <dbReference type="SAM" id="SignalP"/>
    </source>
</evidence>
<dbReference type="EMBL" id="WBMT01000032">
    <property type="protein sequence ID" value="KAB2339958.1"/>
    <property type="molecule type" value="Genomic_DNA"/>
</dbReference>
<proteinExistence type="predicted"/>
<dbReference type="AlphaFoldDB" id="A0A6H9YJA6"/>
<comment type="caution">
    <text evidence="3">The sequence shown here is derived from an EMBL/GenBank/DDBJ whole genome shotgun (WGS) entry which is preliminary data.</text>
</comment>
<accession>A0A6H9YJA6</accession>
<evidence type="ECO:0000313" key="3">
    <source>
        <dbReference type="EMBL" id="KAB2339958.1"/>
    </source>
</evidence>
<dbReference type="OrthoDB" id="3293218at2"/>
<evidence type="ECO:0000313" key="4">
    <source>
        <dbReference type="Proteomes" id="UP000468735"/>
    </source>
</evidence>
<keyword evidence="2" id="KW-0732">Signal</keyword>
<keyword evidence="4" id="KW-1185">Reference proteome</keyword>
<reference evidence="3 4" key="1">
    <citation type="submission" date="2019-09" db="EMBL/GenBank/DDBJ databases">
        <title>Actinomadura physcomitrii sp. nov., a novel actinomycete isolated from moss [Physcomitrium sphaericum (Ludw) Fuernr].</title>
        <authorList>
            <person name="Zhuang X."/>
            <person name="Liu C."/>
        </authorList>
    </citation>
    <scope>NUCLEOTIDE SEQUENCE [LARGE SCALE GENOMIC DNA]</scope>
    <source>
        <strain evidence="3 4">HMC1</strain>
    </source>
</reference>
<name>A0A6H9YJA6_9ACTN</name>
<protein>
    <recommendedName>
        <fullName evidence="5">3D domain-containing protein</fullName>
    </recommendedName>
</protein>
<evidence type="ECO:0000256" key="1">
    <source>
        <dbReference type="SAM" id="MobiDB-lite"/>
    </source>
</evidence>